<organism evidence="1">
    <name type="scientific">Rhizophagus irregularis (strain DAOM 181602 / DAOM 197198 / MUCL 43194)</name>
    <name type="common">Arbuscular mycorrhizal fungus</name>
    <name type="synonym">Glomus intraradices</name>
    <dbReference type="NCBI Taxonomy" id="747089"/>
    <lineage>
        <taxon>Eukaryota</taxon>
        <taxon>Fungi</taxon>
        <taxon>Fungi incertae sedis</taxon>
        <taxon>Mucoromycota</taxon>
        <taxon>Glomeromycotina</taxon>
        <taxon>Glomeromycetes</taxon>
        <taxon>Glomerales</taxon>
        <taxon>Glomeraceae</taxon>
        <taxon>Rhizophagus</taxon>
    </lineage>
</organism>
<proteinExistence type="predicted"/>
<protein>
    <submittedName>
        <fullName evidence="1">Uncharacterized protein</fullName>
    </submittedName>
</protein>
<dbReference type="AlphaFoldDB" id="U9URL7"/>
<dbReference type="VEuPathDB" id="FungiDB:RhiirFUN_016820"/>
<dbReference type="EMBL" id="KI279408">
    <property type="protein sequence ID" value="ESA18231.1"/>
    <property type="molecule type" value="Genomic_DNA"/>
</dbReference>
<evidence type="ECO:0000313" key="1">
    <source>
        <dbReference type="EMBL" id="ESA18231.1"/>
    </source>
</evidence>
<dbReference type="VEuPathDB" id="FungiDB:RhiirFUN_008043"/>
<accession>U9URL7</accession>
<reference evidence="1" key="1">
    <citation type="submission" date="2013-07" db="EMBL/GenBank/DDBJ databases">
        <title>The genome of an arbuscular mycorrhizal fungus provides insights into the evolution of the oldest plant symbiosis.</title>
        <authorList>
            <consortium name="DOE Joint Genome Institute"/>
            <person name="Tisserant E."/>
            <person name="Malbreil M."/>
            <person name="Kuo A."/>
            <person name="Kohler A."/>
            <person name="Symeonidi A."/>
            <person name="Balestrini R."/>
            <person name="Charron P."/>
            <person name="Duensing N."/>
            <person name="Frei-dit-Frey N."/>
            <person name="Gianinazzi-Pearson V."/>
            <person name="Gilbert B."/>
            <person name="Handa Y."/>
            <person name="Hijri M."/>
            <person name="Kaul R."/>
            <person name="Kawaguchi M."/>
            <person name="Krajinski F."/>
            <person name="Lammers P."/>
            <person name="Lapierre D."/>
            <person name="Masclaux F.G."/>
            <person name="Murat C."/>
            <person name="Morin E."/>
            <person name="Ndikumana S."/>
            <person name="Pagni M."/>
            <person name="Petitpierre D."/>
            <person name="Requena N."/>
            <person name="Rosikiewicz P."/>
            <person name="Riley R."/>
            <person name="Saito K."/>
            <person name="San Clemente H."/>
            <person name="Shapiro H."/>
            <person name="van Tuinen D."/>
            <person name="Becard G."/>
            <person name="Bonfante P."/>
            <person name="Paszkowski U."/>
            <person name="Shachar-Hill Y."/>
            <person name="Young J.P."/>
            <person name="Sanders I.R."/>
            <person name="Henrissat B."/>
            <person name="Rensing S.A."/>
            <person name="Grigoriev I.V."/>
            <person name="Corradi N."/>
            <person name="Roux C."/>
            <person name="Martin F."/>
        </authorList>
    </citation>
    <scope>NUCLEOTIDE SEQUENCE</scope>
    <source>
        <strain evidence="1">DAOM 197198</strain>
    </source>
</reference>
<name>U9URL7_RHIID</name>
<dbReference type="HOGENOM" id="CLU_1134084_0_0_1"/>
<gene>
    <name evidence="1" type="ORF">GLOINDRAFT_93501</name>
</gene>
<sequence length="265" mass="31390">MKKISQYFDGLKKNLFLYLSSIENLFCVVLLAYSIVALIENIFVWISSRDFINSLDCFFNSVLVIISGIITVIIATFRTLNHILINFIVNVTLILYTYYLYYYNVKISGSITFIVLQAIFLLLILLIVIIWLRRKSTFKKSLFANKEMDTENTKIKEIYKWYHLQLTLCHAQILVAILSQFTYMNIMISIIYGSNVGSPFDLLKYIPWPSVLLCSRRIKMYCKYDENCHMNFGQDLKDYLLKEELKPFRESYDYKDDLDDYHERT</sequence>